<feature type="compositionally biased region" description="Basic and acidic residues" evidence="1">
    <location>
        <begin position="349"/>
        <end position="359"/>
    </location>
</feature>
<evidence type="ECO:0000313" key="3">
    <source>
        <dbReference type="Proteomes" id="UP000198211"/>
    </source>
</evidence>
<gene>
    <name evidence="2" type="ORF">PHMEG_0009456</name>
</gene>
<name>A0A225WGG2_9STRA</name>
<keyword evidence="3" id="KW-1185">Reference proteome</keyword>
<proteinExistence type="predicted"/>
<dbReference type="EMBL" id="NBNE01000884">
    <property type="protein sequence ID" value="OWZ16705.1"/>
    <property type="molecule type" value="Genomic_DNA"/>
</dbReference>
<dbReference type="Proteomes" id="UP000198211">
    <property type="component" value="Unassembled WGS sequence"/>
</dbReference>
<organism evidence="2 3">
    <name type="scientific">Phytophthora megakarya</name>
    <dbReference type="NCBI Taxonomy" id="4795"/>
    <lineage>
        <taxon>Eukaryota</taxon>
        <taxon>Sar</taxon>
        <taxon>Stramenopiles</taxon>
        <taxon>Oomycota</taxon>
        <taxon>Peronosporomycetes</taxon>
        <taxon>Peronosporales</taxon>
        <taxon>Peronosporaceae</taxon>
        <taxon>Phytophthora</taxon>
    </lineage>
</organism>
<evidence type="ECO:0000256" key="1">
    <source>
        <dbReference type="SAM" id="MobiDB-lite"/>
    </source>
</evidence>
<accession>A0A225WGG2</accession>
<comment type="caution">
    <text evidence="2">The sequence shown here is derived from an EMBL/GenBank/DDBJ whole genome shotgun (WGS) entry which is preliminary data.</text>
</comment>
<dbReference type="AlphaFoldDB" id="A0A225WGG2"/>
<sequence length="543" mass="58492">MGHTAVIPGIGAMTLPTEAGSTVANAVAVEPDAGSVALFTNPQGVWNNYTGTWEQPAGRVWNGKYWSESKKKGFRKKSVKSSTYHESKKPGTKQKSRRERNESDDDTAAGPPPRRKLKAAARVVTAKDESSYQPTTTAGARSEKKCGPQSGVALTTASEEVQSAVAVSDAMVTTGSSVTTEMTKGCGAVELMVRRMNEDAAARDEDRASIFVATVRPAVTAVEYSGTKNLGTSNESGGNGQVHDDCNEKVMIEEGAAPGEAPSTVKTVKMVESVNAVGALKMTTVECDVVGVVKATTAPGFCDDDELESATTSCSCDTVTSMRYEPWLDCELVIILVNDVPNLHNEQRMLPDEGLDTKSSRRARREARKAGERQMKILAVVKRRSVDFMQEHGATIDFKKHKVRYRRDGHTVVIPFRTRDEGHGTGTAAVRMAYTTRLEGRTVTPVEVAVSVVDGERGIFAPGLYKGAVMLATTVTTAKDGYALVPAINASVESVKLPSKRELGTWIPLSDDMTVLEMKGQLRSERVHEWLDSLGDTTTPIGE</sequence>
<protein>
    <submittedName>
        <fullName evidence="2">Uncharacterized protein</fullName>
    </submittedName>
</protein>
<evidence type="ECO:0000313" key="2">
    <source>
        <dbReference type="EMBL" id="OWZ16705.1"/>
    </source>
</evidence>
<feature type="region of interest" description="Disordered" evidence="1">
    <location>
        <begin position="76"/>
        <end position="151"/>
    </location>
</feature>
<reference evidence="3" key="1">
    <citation type="submission" date="2017-03" db="EMBL/GenBank/DDBJ databases">
        <title>Phytopthora megakarya and P. palmivora, two closely related causual agents of cacao black pod achieved similar genome size and gene model numbers by different mechanisms.</title>
        <authorList>
            <person name="Ali S."/>
            <person name="Shao J."/>
            <person name="Larry D.J."/>
            <person name="Kronmiller B."/>
            <person name="Shen D."/>
            <person name="Strem M.D."/>
            <person name="Melnick R.L."/>
            <person name="Guiltinan M.J."/>
            <person name="Tyler B.M."/>
            <person name="Meinhardt L.W."/>
            <person name="Bailey B.A."/>
        </authorList>
    </citation>
    <scope>NUCLEOTIDE SEQUENCE [LARGE SCALE GENOMIC DNA]</scope>
    <source>
        <strain evidence="3">zdho120</strain>
    </source>
</reference>
<feature type="region of interest" description="Disordered" evidence="1">
    <location>
        <begin position="349"/>
        <end position="370"/>
    </location>
</feature>